<organism evidence="2">
    <name type="scientific">viral metagenome</name>
    <dbReference type="NCBI Taxonomy" id="1070528"/>
    <lineage>
        <taxon>unclassified sequences</taxon>
        <taxon>metagenomes</taxon>
        <taxon>organismal metagenomes</taxon>
    </lineage>
</organism>
<name>A0A6C0JJ00_9ZZZZ</name>
<dbReference type="Pfam" id="PF08410">
    <property type="entry name" value="DUF1737"/>
    <property type="match status" value="1"/>
</dbReference>
<evidence type="ECO:0000313" key="2">
    <source>
        <dbReference type="EMBL" id="QHU04730.1"/>
    </source>
</evidence>
<protein>
    <recommendedName>
        <fullName evidence="1">DUF1737 domain-containing protein</fullName>
    </recommendedName>
</protein>
<sequence length="115" mass="13007">MAAAQVQEFFTVYVIWHRFAKDIRGEEMADWNFTKNLEAFDEHVNHYLSEGWRLHGSPTFSSTWLTRSGGMAIQALVRDTNIEQAVVVQAQLPVVAENVQATRSSLRIRGLGADN</sequence>
<evidence type="ECO:0000259" key="1">
    <source>
        <dbReference type="Pfam" id="PF08410"/>
    </source>
</evidence>
<proteinExistence type="predicted"/>
<accession>A0A6C0JJ00</accession>
<dbReference type="EMBL" id="MN740404">
    <property type="protein sequence ID" value="QHU04730.1"/>
    <property type="molecule type" value="Genomic_DNA"/>
</dbReference>
<reference evidence="2" key="1">
    <citation type="journal article" date="2020" name="Nature">
        <title>Giant virus diversity and host interactions through global metagenomics.</title>
        <authorList>
            <person name="Schulz F."/>
            <person name="Roux S."/>
            <person name="Paez-Espino D."/>
            <person name="Jungbluth S."/>
            <person name="Walsh D.A."/>
            <person name="Denef V.J."/>
            <person name="McMahon K.D."/>
            <person name="Konstantinidis K.T."/>
            <person name="Eloe-Fadrosh E.A."/>
            <person name="Kyrpides N.C."/>
            <person name="Woyke T."/>
        </authorList>
    </citation>
    <scope>NUCLEOTIDE SEQUENCE</scope>
    <source>
        <strain evidence="2">GVMAG-M-3300027708-5</strain>
    </source>
</reference>
<dbReference type="AlphaFoldDB" id="A0A6C0JJ00"/>
<dbReference type="InterPro" id="IPR013619">
    <property type="entry name" value="DUF1737"/>
</dbReference>
<feature type="domain" description="DUF1737" evidence="1">
    <location>
        <begin position="39"/>
        <end position="78"/>
    </location>
</feature>